<reference evidence="1 2" key="1">
    <citation type="submission" date="2015-09" db="EMBL/GenBank/DDBJ databases">
        <authorList>
            <consortium name="Pathogen Informatics"/>
        </authorList>
    </citation>
    <scope>NUCLEOTIDE SEQUENCE [LARGE SCALE GENOMIC DNA]</scope>
    <source>
        <strain evidence="1 2">2789STDY5834885</strain>
    </source>
</reference>
<evidence type="ECO:0000313" key="2">
    <source>
        <dbReference type="Proteomes" id="UP000095709"/>
    </source>
</evidence>
<dbReference type="InterPro" id="IPR029056">
    <property type="entry name" value="Ribokinase-like"/>
</dbReference>
<organism evidence="1 2">
    <name type="scientific">Fusicatenibacter saccharivorans</name>
    <dbReference type="NCBI Taxonomy" id="1150298"/>
    <lineage>
        <taxon>Bacteria</taxon>
        <taxon>Bacillati</taxon>
        <taxon>Bacillota</taxon>
        <taxon>Clostridia</taxon>
        <taxon>Lachnospirales</taxon>
        <taxon>Lachnospiraceae</taxon>
        <taxon>Fusicatenibacter</taxon>
    </lineage>
</organism>
<sequence length="60" mass="6653">MCRKYTIYEGFLLSQAVSIGNAVSALKDTVPGDFSAMNLSEICELIQEHKSNGPVMEMKR</sequence>
<dbReference type="Proteomes" id="UP000095709">
    <property type="component" value="Unassembled WGS sequence"/>
</dbReference>
<proteinExistence type="predicted"/>
<dbReference type="Gene3D" id="3.40.1190.20">
    <property type="match status" value="1"/>
</dbReference>
<protein>
    <submittedName>
        <fullName evidence="1">Uncharacterized protein</fullName>
    </submittedName>
</protein>
<dbReference type="EMBL" id="CZAL01000002">
    <property type="protein sequence ID" value="CUO79344.1"/>
    <property type="molecule type" value="Genomic_DNA"/>
</dbReference>
<dbReference type="AlphaFoldDB" id="A0A174HWR5"/>
<name>A0A174HWR5_9FIRM</name>
<accession>A0A174HWR5</accession>
<gene>
    <name evidence="1" type="ORF">ERS852498_00494</name>
</gene>
<evidence type="ECO:0000313" key="1">
    <source>
        <dbReference type="EMBL" id="CUO79344.1"/>
    </source>
</evidence>